<evidence type="ECO:0000256" key="8">
    <source>
        <dbReference type="ARBA" id="ARBA00022737"/>
    </source>
</evidence>
<keyword evidence="4" id="KW-1003">Cell membrane</keyword>
<keyword evidence="6 14" id="KW-0808">Transferase</keyword>
<dbReference type="Proteomes" id="UP001242480">
    <property type="component" value="Unassembled WGS sequence"/>
</dbReference>
<dbReference type="SUPFAM" id="SSF56024">
    <property type="entry name" value="Phospholipase D/nuclease"/>
    <property type="match status" value="2"/>
</dbReference>
<reference evidence="14 15" key="1">
    <citation type="submission" date="2023-07" db="EMBL/GenBank/DDBJ databases">
        <title>Genomic Encyclopedia of Type Strains, Phase IV (KMG-IV): sequencing the most valuable type-strain genomes for metagenomic binning, comparative biology and taxonomic classification.</title>
        <authorList>
            <person name="Goeker M."/>
        </authorList>
    </citation>
    <scope>NUCLEOTIDE SEQUENCE [LARGE SCALE GENOMIC DNA]</scope>
    <source>
        <strain evidence="14 15">DSM 19619</strain>
    </source>
</reference>
<keyword evidence="5" id="KW-0964">Secreted</keyword>
<evidence type="ECO:0000256" key="5">
    <source>
        <dbReference type="ARBA" id="ARBA00022525"/>
    </source>
</evidence>
<feature type="transmembrane region" description="Helical" evidence="12">
    <location>
        <begin position="6"/>
        <end position="28"/>
    </location>
</feature>
<evidence type="ECO:0000256" key="1">
    <source>
        <dbReference type="ARBA" id="ARBA00003145"/>
    </source>
</evidence>
<dbReference type="SMART" id="SM00155">
    <property type="entry name" value="PLDc"/>
    <property type="match status" value="2"/>
</dbReference>
<dbReference type="PANTHER" id="PTHR21248">
    <property type="entry name" value="CARDIOLIPIN SYNTHASE"/>
    <property type="match status" value="1"/>
</dbReference>
<protein>
    <recommendedName>
        <fullName evidence="11">Cardiolipin synthase</fullName>
        <ecNumber evidence="11">2.7.8.-</ecNumber>
    </recommendedName>
</protein>
<evidence type="ECO:0000256" key="4">
    <source>
        <dbReference type="ARBA" id="ARBA00022475"/>
    </source>
</evidence>
<evidence type="ECO:0000256" key="2">
    <source>
        <dbReference type="ARBA" id="ARBA00004236"/>
    </source>
</evidence>
<comment type="subcellular location">
    <subcellularLocation>
        <location evidence="2">Cell membrane</location>
    </subcellularLocation>
    <subcellularLocation>
        <location evidence="3">Secreted</location>
    </subcellularLocation>
</comment>
<feature type="domain" description="PLD phosphodiesterase" evidence="13">
    <location>
        <begin position="218"/>
        <end position="245"/>
    </location>
</feature>
<evidence type="ECO:0000256" key="10">
    <source>
        <dbReference type="ARBA" id="ARBA00023136"/>
    </source>
</evidence>
<keyword evidence="9 12" id="KW-1133">Transmembrane helix</keyword>
<evidence type="ECO:0000256" key="9">
    <source>
        <dbReference type="ARBA" id="ARBA00022989"/>
    </source>
</evidence>
<evidence type="ECO:0000259" key="13">
    <source>
        <dbReference type="PROSITE" id="PS50035"/>
    </source>
</evidence>
<dbReference type="CDD" id="cd09158">
    <property type="entry name" value="PLDc_EcCLS_like_2"/>
    <property type="match status" value="1"/>
</dbReference>
<keyword evidence="7 12" id="KW-0812">Transmembrane</keyword>
<comment type="caution">
    <text evidence="14">The sequence shown here is derived from an EMBL/GenBank/DDBJ whole genome shotgun (WGS) entry which is preliminary data.</text>
</comment>
<dbReference type="EMBL" id="JAUSVX010000002">
    <property type="protein sequence ID" value="MDQ0468390.1"/>
    <property type="molecule type" value="Genomic_DNA"/>
</dbReference>
<comment type="function">
    <text evidence="1">Could be a virulence factor.</text>
</comment>
<dbReference type="CDD" id="cd09152">
    <property type="entry name" value="PLDc_EcCLS_like_1"/>
    <property type="match status" value="1"/>
</dbReference>
<keyword evidence="10 12" id="KW-0472">Membrane</keyword>
<sequence length="480" mass="53385">MLPHDASSWAIALYVSEWLIRLAMVVIVPFRRSPDAARGWLLLVLFAPWPALVLYWLIGRPTFPRWRRERVKRLPELLGATAAQIARLTRTEAAQLPARAARAATLVRNIGQMPVVEGNSVDLLPDYQGTIDRLVTDIDSARFHVHLLFYIFADDATGGRVMEALRRAAARGVACRVLIDALGSRPWIDKVRARLAADNVAVHAALPVSIFRRKSARADLRNHRKIAVIDGRVGYAGSQNIVDPSFRPGIVNKELMVRVRGPVVLELQSVFIADWFLETDEVLDGAHQELLPGPVLAGQVPAQVLPSGPDYPGAGIQNLIVAAIHTARERVVIATPYFVPSEPLLDALQTAVLRGVEIHLFVSRVTDQELVRLAQRSYYAQLMAAGVQIRLYRDGLLHAKNLSIDDDLAVIGSSNVDIRSFVLNSEVTLVFYDREVSARLRAEQDRYFAASDLLLPDEWDRRPFAVKIAENFGRLVSPLL</sequence>
<evidence type="ECO:0000256" key="11">
    <source>
        <dbReference type="NCBIfam" id="TIGR04265"/>
    </source>
</evidence>
<feature type="transmembrane region" description="Helical" evidence="12">
    <location>
        <begin position="40"/>
        <end position="58"/>
    </location>
</feature>
<dbReference type="PANTHER" id="PTHR21248:SF22">
    <property type="entry name" value="PHOSPHOLIPASE D"/>
    <property type="match status" value="1"/>
</dbReference>
<feature type="domain" description="PLD phosphodiesterase" evidence="13">
    <location>
        <begin position="393"/>
        <end position="420"/>
    </location>
</feature>
<accession>A0ABU0J449</accession>
<dbReference type="InterPro" id="IPR001736">
    <property type="entry name" value="PLipase_D/transphosphatidylase"/>
</dbReference>
<dbReference type="Pfam" id="PF13091">
    <property type="entry name" value="PLDc_2"/>
    <property type="match status" value="2"/>
</dbReference>
<dbReference type="InterPro" id="IPR025202">
    <property type="entry name" value="PLD-like_dom"/>
</dbReference>
<dbReference type="GO" id="GO:0016740">
    <property type="term" value="F:transferase activity"/>
    <property type="evidence" value="ECO:0007669"/>
    <property type="project" value="UniProtKB-KW"/>
</dbReference>
<dbReference type="PROSITE" id="PS50035">
    <property type="entry name" value="PLD"/>
    <property type="match status" value="2"/>
</dbReference>
<gene>
    <name evidence="14" type="ORF">QO011_001390</name>
</gene>
<organism evidence="14 15">
    <name type="scientific">Labrys wisconsinensis</name>
    <dbReference type="NCBI Taxonomy" id="425677"/>
    <lineage>
        <taxon>Bacteria</taxon>
        <taxon>Pseudomonadati</taxon>
        <taxon>Pseudomonadota</taxon>
        <taxon>Alphaproteobacteria</taxon>
        <taxon>Hyphomicrobiales</taxon>
        <taxon>Xanthobacteraceae</taxon>
        <taxon>Labrys</taxon>
    </lineage>
</organism>
<name>A0ABU0J449_9HYPH</name>
<evidence type="ECO:0000256" key="6">
    <source>
        <dbReference type="ARBA" id="ARBA00022679"/>
    </source>
</evidence>
<evidence type="ECO:0000313" key="14">
    <source>
        <dbReference type="EMBL" id="MDQ0468390.1"/>
    </source>
</evidence>
<dbReference type="EC" id="2.7.8.-" evidence="11"/>
<dbReference type="Gene3D" id="3.30.870.10">
    <property type="entry name" value="Endonuclease Chain A"/>
    <property type="match status" value="2"/>
</dbReference>
<evidence type="ECO:0000256" key="3">
    <source>
        <dbReference type="ARBA" id="ARBA00004613"/>
    </source>
</evidence>
<keyword evidence="8" id="KW-0677">Repeat</keyword>
<dbReference type="InterPro" id="IPR022924">
    <property type="entry name" value="Cardiolipin_synthase"/>
</dbReference>
<evidence type="ECO:0000256" key="12">
    <source>
        <dbReference type="SAM" id="Phobius"/>
    </source>
</evidence>
<proteinExistence type="predicted"/>
<keyword evidence="15" id="KW-1185">Reference proteome</keyword>
<evidence type="ECO:0000313" key="15">
    <source>
        <dbReference type="Proteomes" id="UP001242480"/>
    </source>
</evidence>
<evidence type="ECO:0000256" key="7">
    <source>
        <dbReference type="ARBA" id="ARBA00022692"/>
    </source>
</evidence>
<dbReference type="RefSeq" id="WP_307269555.1">
    <property type="nucleotide sequence ID" value="NZ_JAUSVX010000002.1"/>
</dbReference>
<dbReference type="NCBIfam" id="TIGR04265">
    <property type="entry name" value="bac_cardiolipin"/>
    <property type="match status" value="1"/>
</dbReference>